<dbReference type="EMBL" id="CAJVQB010061043">
    <property type="protein sequence ID" value="CAG8839683.1"/>
    <property type="molecule type" value="Genomic_DNA"/>
</dbReference>
<comment type="caution">
    <text evidence="1">The sequence shown here is derived from an EMBL/GenBank/DDBJ whole genome shotgun (WGS) entry which is preliminary data.</text>
</comment>
<accession>A0ABN7WSH9</accession>
<evidence type="ECO:0000313" key="2">
    <source>
        <dbReference type="Proteomes" id="UP000789901"/>
    </source>
</evidence>
<dbReference type="Proteomes" id="UP000789901">
    <property type="component" value="Unassembled WGS sequence"/>
</dbReference>
<evidence type="ECO:0000313" key="1">
    <source>
        <dbReference type="EMBL" id="CAG8839683.1"/>
    </source>
</evidence>
<proteinExistence type="predicted"/>
<feature type="non-terminal residue" evidence="1">
    <location>
        <position position="43"/>
    </location>
</feature>
<feature type="non-terminal residue" evidence="1">
    <location>
        <position position="1"/>
    </location>
</feature>
<protein>
    <submittedName>
        <fullName evidence="1">39988_t:CDS:1</fullName>
    </submittedName>
</protein>
<gene>
    <name evidence="1" type="ORF">GMARGA_LOCUS34558</name>
</gene>
<keyword evidence="2" id="KW-1185">Reference proteome</keyword>
<sequence>EYFNDLLNLCEIDKLIATLGKHQRILVHWVQDQDSSSWIFLLF</sequence>
<organism evidence="1 2">
    <name type="scientific">Gigaspora margarita</name>
    <dbReference type="NCBI Taxonomy" id="4874"/>
    <lineage>
        <taxon>Eukaryota</taxon>
        <taxon>Fungi</taxon>
        <taxon>Fungi incertae sedis</taxon>
        <taxon>Mucoromycota</taxon>
        <taxon>Glomeromycotina</taxon>
        <taxon>Glomeromycetes</taxon>
        <taxon>Diversisporales</taxon>
        <taxon>Gigasporaceae</taxon>
        <taxon>Gigaspora</taxon>
    </lineage>
</organism>
<reference evidence="1 2" key="1">
    <citation type="submission" date="2021-06" db="EMBL/GenBank/DDBJ databases">
        <authorList>
            <person name="Kallberg Y."/>
            <person name="Tangrot J."/>
            <person name="Rosling A."/>
        </authorList>
    </citation>
    <scope>NUCLEOTIDE SEQUENCE [LARGE SCALE GENOMIC DNA]</scope>
    <source>
        <strain evidence="1 2">120-4 pot B 10/14</strain>
    </source>
</reference>
<name>A0ABN7WSH9_GIGMA</name>